<evidence type="ECO:0000313" key="2">
    <source>
        <dbReference type="EMBL" id="TDP81468.1"/>
    </source>
</evidence>
<dbReference type="AlphaFoldDB" id="A0A4V3CV83"/>
<dbReference type="EMBL" id="SNXY01000012">
    <property type="protein sequence ID" value="TDP81468.1"/>
    <property type="molecule type" value="Genomic_DNA"/>
</dbReference>
<sequence length="225" mass="24266">MQVGNAVYAGPDDLPLEIPVFPLSGALLLPRGQLPLNIFEPRYVAMLDAALAGPRLVGMVQPRFDGAVVPPGGAPPLCEVGCVGRVTAFSETGDGRYLITLVGVARFRIVEEPPSGRLYRVARVDARDFAADFVVRGGEGEVDRAGLLRTFRDYLAANDLEADWDGVEKTPTETLVNALAMMAPFGPGEKQALLEARDLRTRADTLVAITEVALARARRDERPLQ</sequence>
<feature type="domain" description="Lon N-terminal" evidence="1">
    <location>
        <begin position="18"/>
        <end position="214"/>
    </location>
</feature>
<dbReference type="PANTHER" id="PTHR46732">
    <property type="entry name" value="ATP-DEPENDENT PROTEASE LA (LON) DOMAIN PROTEIN"/>
    <property type="match status" value="1"/>
</dbReference>
<dbReference type="InterPro" id="IPR015947">
    <property type="entry name" value="PUA-like_sf"/>
</dbReference>
<dbReference type="RefSeq" id="WP_126541899.1">
    <property type="nucleotide sequence ID" value="NZ_BSPM01000002.1"/>
</dbReference>
<keyword evidence="3" id="KW-1185">Reference proteome</keyword>
<dbReference type="InterPro" id="IPR046336">
    <property type="entry name" value="Lon_prtase_N_sf"/>
</dbReference>
<proteinExistence type="predicted"/>
<dbReference type="OrthoDB" id="9806457at2"/>
<dbReference type="InterPro" id="IPR003111">
    <property type="entry name" value="Lon_prtase_N"/>
</dbReference>
<gene>
    <name evidence="2" type="ORF">EDD54_4338</name>
</gene>
<dbReference type="Pfam" id="PF02190">
    <property type="entry name" value="LON_substr_bdg"/>
    <property type="match status" value="1"/>
</dbReference>
<accession>A0A4V3CV83</accession>
<dbReference type="SMART" id="SM00464">
    <property type="entry name" value="LON"/>
    <property type="match status" value="1"/>
</dbReference>
<dbReference type="Proteomes" id="UP000294547">
    <property type="component" value="Unassembled WGS sequence"/>
</dbReference>
<name>A0A4V3CV83_9HYPH</name>
<evidence type="ECO:0000259" key="1">
    <source>
        <dbReference type="PROSITE" id="PS51787"/>
    </source>
</evidence>
<dbReference type="Gene3D" id="2.30.130.40">
    <property type="entry name" value="LON domain-like"/>
    <property type="match status" value="1"/>
</dbReference>
<organism evidence="2 3">
    <name type="scientific">Oharaeibacter diazotrophicus</name>
    <dbReference type="NCBI Taxonomy" id="1920512"/>
    <lineage>
        <taxon>Bacteria</taxon>
        <taxon>Pseudomonadati</taxon>
        <taxon>Pseudomonadota</taxon>
        <taxon>Alphaproteobacteria</taxon>
        <taxon>Hyphomicrobiales</taxon>
        <taxon>Pleomorphomonadaceae</taxon>
        <taxon>Oharaeibacter</taxon>
    </lineage>
</organism>
<dbReference type="PANTHER" id="PTHR46732:SF8">
    <property type="entry name" value="ATP-DEPENDENT PROTEASE LA (LON) DOMAIN PROTEIN"/>
    <property type="match status" value="1"/>
</dbReference>
<dbReference type="SUPFAM" id="SSF88697">
    <property type="entry name" value="PUA domain-like"/>
    <property type="match status" value="1"/>
</dbReference>
<evidence type="ECO:0000313" key="3">
    <source>
        <dbReference type="Proteomes" id="UP000294547"/>
    </source>
</evidence>
<protein>
    <recommendedName>
        <fullName evidence="1">Lon N-terminal domain-containing protein</fullName>
    </recommendedName>
</protein>
<dbReference type="PROSITE" id="PS51787">
    <property type="entry name" value="LON_N"/>
    <property type="match status" value="1"/>
</dbReference>
<reference evidence="2 3" key="1">
    <citation type="submission" date="2019-03" db="EMBL/GenBank/DDBJ databases">
        <title>Genomic Encyclopedia of Type Strains, Phase IV (KMG-IV): sequencing the most valuable type-strain genomes for metagenomic binning, comparative biology and taxonomic classification.</title>
        <authorList>
            <person name="Goeker M."/>
        </authorList>
    </citation>
    <scope>NUCLEOTIDE SEQUENCE [LARGE SCALE GENOMIC DNA]</scope>
    <source>
        <strain evidence="2 3">DSM 102969</strain>
    </source>
</reference>
<comment type="caution">
    <text evidence="2">The sequence shown here is derived from an EMBL/GenBank/DDBJ whole genome shotgun (WGS) entry which is preliminary data.</text>
</comment>